<gene>
    <name evidence="2" type="ORF">CHCC16736_3069</name>
    <name evidence="1" type="ORF">I6G80_18915</name>
</gene>
<dbReference type="Proteomes" id="UP000595038">
    <property type="component" value="Chromosome"/>
</dbReference>
<dbReference type="EMBL" id="CP065647">
    <property type="protein sequence ID" value="QPR71873.1"/>
    <property type="molecule type" value="Genomic_DNA"/>
</dbReference>
<proteinExistence type="predicted"/>
<dbReference type="AlphaFoldDB" id="A0A8B5YD00"/>
<evidence type="ECO:0000313" key="1">
    <source>
        <dbReference type="EMBL" id="QPR71873.1"/>
    </source>
</evidence>
<reference evidence="2 3" key="1">
    <citation type="submission" date="2019-06" db="EMBL/GenBank/DDBJ databases">
        <title>Genome sequence analysis of &gt;100 Bacillus licheniformis strains suggests intrinsic resistance to this species.</title>
        <authorList>
            <person name="Wels M."/>
            <person name="Siezen R.J."/>
            <person name="Johansen E."/>
            <person name="Stuer-Lauridsen B."/>
            <person name="Bjerre K."/>
            <person name="Nielsen B.K.K."/>
        </authorList>
    </citation>
    <scope>NUCLEOTIDE SEQUENCE [LARGE SCALE GENOMIC DNA]</scope>
    <source>
        <strain evidence="2 3">BAC-16736</strain>
    </source>
</reference>
<protein>
    <submittedName>
        <fullName evidence="2">Uncharacterized protein</fullName>
    </submittedName>
</protein>
<evidence type="ECO:0000313" key="4">
    <source>
        <dbReference type="Proteomes" id="UP000595038"/>
    </source>
</evidence>
<sequence>MKRYILFAFDDFYPGGGLHDLHLTFNTTEELTHYLAQEFPRDTYQILDSKTGVARTFYSAEELSEINNSALGTEVDLNAG</sequence>
<evidence type="ECO:0000313" key="2">
    <source>
        <dbReference type="EMBL" id="TWL28467.1"/>
    </source>
</evidence>
<organism evidence="2 3">
    <name type="scientific">Bacillus licheniformis</name>
    <dbReference type="NCBI Taxonomy" id="1402"/>
    <lineage>
        <taxon>Bacteria</taxon>
        <taxon>Bacillati</taxon>
        <taxon>Bacillota</taxon>
        <taxon>Bacilli</taxon>
        <taxon>Bacillales</taxon>
        <taxon>Bacillaceae</taxon>
        <taxon>Bacillus</taxon>
    </lineage>
</organism>
<accession>A0A8B5YD00</accession>
<dbReference type="Proteomes" id="UP000435910">
    <property type="component" value="Unassembled WGS sequence"/>
</dbReference>
<dbReference type="EMBL" id="NILC01000021">
    <property type="protein sequence ID" value="TWL28467.1"/>
    <property type="molecule type" value="Genomic_DNA"/>
</dbReference>
<name>A0A8B5YD00_BACLI</name>
<reference evidence="1 4" key="2">
    <citation type="submission" date="2020-12" db="EMBL/GenBank/DDBJ databases">
        <title>FDA dAtabase for Regulatory Grade micrObial Sequences (FDA-ARGOS): Supporting development and validation of Infectious Disease Dx tests.</title>
        <authorList>
            <person name="Nelson B."/>
            <person name="Plummer A."/>
            <person name="Tallon L."/>
            <person name="Sadzewicz L."/>
            <person name="Zhao X."/>
            <person name="Boylan J."/>
            <person name="Ott S."/>
            <person name="Bowen H."/>
            <person name="Vavikolanu K."/>
            <person name="Mehta A."/>
            <person name="Aluvathingal J."/>
            <person name="Nadendla S."/>
            <person name="Myers T."/>
            <person name="Yan Y."/>
            <person name="Sichtig H."/>
        </authorList>
    </citation>
    <scope>NUCLEOTIDE SEQUENCE [LARGE SCALE GENOMIC DNA]</scope>
    <source>
        <strain evidence="1 4">FDAARGOS_923</strain>
    </source>
</reference>
<dbReference type="RefSeq" id="WP_035333892.1">
    <property type="nucleotide sequence ID" value="NZ_CP065647.1"/>
</dbReference>
<evidence type="ECO:0000313" key="3">
    <source>
        <dbReference type="Proteomes" id="UP000435910"/>
    </source>
</evidence>